<dbReference type="AlphaFoldDB" id="A0A3R9BNX9"/>
<evidence type="ECO:0000313" key="3">
    <source>
        <dbReference type="Proteomes" id="UP000277279"/>
    </source>
</evidence>
<organism evidence="2 3">
    <name type="scientific">Rhizobium pisi</name>
    <dbReference type="NCBI Taxonomy" id="574561"/>
    <lineage>
        <taxon>Bacteria</taxon>
        <taxon>Pseudomonadati</taxon>
        <taxon>Pseudomonadota</taxon>
        <taxon>Alphaproteobacteria</taxon>
        <taxon>Hyphomicrobiales</taxon>
        <taxon>Rhizobiaceae</taxon>
        <taxon>Rhizobium/Agrobacterium group</taxon>
        <taxon>Rhizobium</taxon>
    </lineage>
</organism>
<dbReference type="EMBL" id="JACHXH010000004">
    <property type="protein sequence ID" value="MBB3133628.1"/>
    <property type="molecule type" value="Genomic_DNA"/>
</dbReference>
<keyword evidence="4" id="KW-1185">Reference proteome</keyword>
<name>A0A3R9BNX9_9HYPH</name>
<accession>A0A3R9BNX9</accession>
<dbReference type="Pfam" id="PF19614">
    <property type="entry name" value="DUF6119"/>
    <property type="match status" value="1"/>
</dbReference>
<proteinExistence type="predicted"/>
<protein>
    <submittedName>
        <fullName evidence="1">Uncharacterized protein (TIGR04141 family)</fullName>
    </submittedName>
</protein>
<dbReference type="EMBL" id="RJJT01000004">
    <property type="protein sequence ID" value="RSB81637.1"/>
    <property type="molecule type" value="Genomic_DNA"/>
</dbReference>
<dbReference type="OrthoDB" id="6401683at2"/>
<dbReference type="Proteomes" id="UP000277279">
    <property type="component" value="Unassembled WGS sequence"/>
</dbReference>
<reference evidence="1 4" key="2">
    <citation type="submission" date="2020-08" db="EMBL/GenBank/DDBJ databases">
        <title>Genomic Encyclopedia of Type Strains, Phase III (KMG-III): the genomes of soil and plant-associated and newly described type strains.</title>
        <authorList>
            <person name="Whitman W."/>
        </authorList>
    </citation>
    <scope>NUCLEOTIDE SEQUENCE [LARGE SCALE GENOMIC DNA]</scope>
    <source>
        <strain evidence="1 4">CECT 4113</strain>
    </source>
</reference>
<gene>
    <name evidence="2" type="ORF">EFD55_06660</name>
    <name evidence="1" type="ORF">FHS26_001341</name>
</gene>
<dbReference type="NCBIfam" id="TIGR04141">
    <property type="entry name" value="TIGR04141 family sporadically distributed protein"/>
    <property type="match status" value="1"/>
</dbReference>
<comment type="caution">
    <text evidence="2">The sequence shown here is derived from an EMBL/GenBank/DDBJ whole genome shotgun (WGS) entry which is preliminary data.</text>
</comment>
<evidence type="ECO:0000313" key="2">
    <source>
        <dbReference type="EMBL" id="RSB81637.1"/>
    </source>
</evidence>
<sequence>MADGAERELTQISIYLAKPETSFEDALEWDKVIKKAKVTQADFNVSGTPCRFVYFESEAPKVNPPWLDFANEQLKAPIVFAGISRNANALLGLTVDNRQLIAAFGRSASALVQRKKLERDFGIRTAMNLCGNEGIRQTRTQTQSLTPTLIDRQVGQPTNSFVFGLSEAEDLKSMAAHLKDNPLITLQGRDHLTFKGVGSEKLTWDKLIEHSERFLAAYAKDDFAKLFPNYRNFKAADDEDVEVLDAKLLKVLQAGDVDQMMLWIPEFLAAEEFSFSYSDHEVTENHIYAHLDPVQLKTVLKLNQLTIKKLHDKRIWAYSHADERVLSNKWWSLYDCIIFEQTLGKQHFILTDGEWKVVAGDFYKSVVDFVSNEVRQEPGEALYNHISIFDPKQFKNREGVFNDEACKRRPQSIKFDTAKLRIGGGRRDKEFCDILDLTDDGVMRIINCKPYGGSSSISYLFAQTRFYCESFVRDQALLTEVRKHIGASASPTKQSYLDRIPEHIKDNSGSGYRVCLWILWDKKKKLPTASDLPFMAQYELKLLYDQLQHLWKYRDIVLRFVPVDTTPYMKAVSATKPKKQPAPV</sequence>
<evidence type="ECO:0000313" key="1">
    <source>
        <dbReference type="EMBL" id="MBB3133628.1"/>
    </source>
</evidence>
<reference evidence="2 3" key="1">
    <citation type="submission" date="2018-11" db="EMBL/GenBank/DDBJ databases">
        <authorList>
            <person name="Huo Y."/>
        </authorList>
    </citation>
    <scope>NUCLEOTIDE SEQUENCE [LARGE SCALE GENOMIC DNA]</scope>
    <source>
        <strain evidence="2 3">DSM 30132</strain>
    </source>
</reference>
<dbReference type="Proteomes" id="UP000518315">
    <property type="component" value="Unassembled WGS sequence"/>
</dbReference>
<dbReference type="RefSeq" id="WP_125843820.1">
    <property type="nucleotide sequence ID" value="NZ_JACHXH010000004.1"/>
</dbReference>
<dbReference type="InterPro" id="IPR026487">
    <property type="entry name" value="CHP04141"/>
</dbReference>
<evidence type="ECO:0000313" key="4">
    <source>
        <dbReference type="Proteomes" id="UP000518315"/>
    </source>
</evidence>